<keyword evidence="2" id="KW-0067">ATP-binding</keyword>
<dbReference type="GO" id="GO:0005524">
    <property type="term" value="F:ATP binding"/>
    <property type="evidence" value="ECO:0007669"/>
    <property type="project" value="UniProtKB-KW"/>
</dbReference>
<comment type="caution">
    <text evidence="5">The sequence shown here is derived from an EMBL/GenBank/DDBJ whole genome shotgun (WGS) entry which is preliminary data.</text>
</comment>
<dbReference type="SUPFAM" id="SSF50249">
    <property type="entry name" value="Nucleic acid-binding proteins"/>
    <property type="match status" value="1"/>
</dbReference>
<dbReference type="Proteomes" id="UP001604277">
    <property type="component" value="Unassembled WGS sequence"/>
</dbReference>
<dbReference type="InterPro" id="IPR033762">
    <property type="entry name" value="MCM_OB"/>
</dbReference>
<dbReference type="EMBL" id="JBFOLJ010000012">
    <property type="protein sequence ID" value="KAL2489415.1"/>
    <property type="molecule type" value="Genomic_DNA"/>
</dbReference>
<dbReference type="Pfam" id="PF00493">
    <property type="entry name" value="MCM"/>
    <property type="match status" value="1"/>
</dbReference>
<dbReference type="PROSITE" id="PS50051">
    <property type="entry name" value="MCM_2"/>
    <property type="match status" value="1"/>
</dbReference>
<evidence type="ECO:0000313" key="5">
    <source>
        <dbReference type="EMBL" id="KAL2489415.1"/>
    </source>
</evidence>
<dbReference type="InterPro" id="IPR001208">
    <property type="entry name" value="MCM_dom"/>
</dbReference>
<evidence type="ECO:0000256" key="1">
    <source>
        <dbReference type="ARBA" id="ARBA00022741"/>
    </source>
</evidence>
<keyword evidence="1" id="KW-0547">Nucleotide-binding</keyword>
<dbReference type="AlphaFoldDB" id="A0ABD1RLZ7"/>
<proteinExistence type="predicted"/>
<evidence type="ECO:0000259" key="4">
    <source>
        <dbReference type="PROSITE" id="PS50051"/>
    </source>
</evidence>
<feature type="domain" description="MCM C-terminal AAA(+) ATPase" evidence="4">
    <location>
        <begin position="268"/>
        <end position="317"/>
    </location>
</feature>
<evidence type="ECO:0000256" key="2">
    <source>
        <dbReference type="ARBA" id="ARBA00022840"/>
    </source>
</evidence>
<protein>
    <submittedName>
        <fullName evidence="5">Minichromosome maintenance 8</fullName>
    </submittedName>
</protein>
<name>A0ABD1RLZ7_9LAMI</name>
<dbReference type="GO" id="GO:0003678">
    <property type="term" value="F:DNA helicase activity"/>
    <property type="evidence" value="ECO:0007669"/>
    <property type="project" value="UniProtKB-EC"/>
</dbReference>
<reference evidence="6" key="1">
    <citation type="submission" date="2024-07" db="EMBL/GenBank/DDBJ databases">
        <title>Two chromosome-level genome assemblies of Korean endemic species Abeliophyllum distichum and Forsythia ovata (Oleaceae).</title>
        <authorList>
            <person name="Jang H."/>
        </authorList>
    </citation>
    <scope>NUCLEOTIDE SEQUENCE [LARGE SCALE GENOMIC DNA]</scope>
</reference>
<evidence type="ECO:0000313" key="6">
    <source>
        <dbReference type="Proteomes" id="UP001604277"/>
    </source>
</evidence>
<comment type="catalytic activity">
    <reaction evidence="3">
        <text>ATP + H2O = ADP + phosphate + H(+)</text>
        <dbReference type="Rhea" id="RHEA:13065"/>
        <dbReference type="ChEBI" id="CHEBI:15377"/>
        <dbReference type="ChEBI" id="CHEBI:15378"/>
        <dbReference type="ChEBI" id="CHEBI:30616"/>
        <dbReference type="ChEBI" id="CHEBI:43474"/>
        <dbReference type="ChEBI" id="CHEBI:456216"/>
        <dbReference type="EC" id="3.6.4.12"/>
    </reaction>
</comment>
<dbReference type="PANTHER" id="PTHR11630:SF47">
    <property type="entry name" value="DNA HELICASE MCM8"/>
    <property type="match status" value="1"/>
</dbReference>
<dbReference type="InterPro" id="IPR031327">
    <property type="entry name" value="MCM"/>
</dbReference>
<dbReference type="PANTHER" id="PTHR11630">
    <property type="entry name" value="DNA REPLICATION LICENSING FACTOR MCM FAMILY MEMBER"/>
    <property type="match status" value="1"/>
</dbReference>
<dbReference type="Pfam" id="PF17207">
    <property type="entry name" value="MCM_OB"/>
    <property type="match status" value="1"/>
</dbReference>
<keyword evidence="6" id="KW-1185">Reference proteome</keyword>
<dbReference type="InterPro" id="IPR027417">
    <property type="entry name" value="P-loop_NTPase"/>
</dbReference>
<dbReference type="Gene3D" id="3.40.50.300">
    <property type="entry name" value="P-loop containing nucleotide triphosphate hydrolases"/>
    <property type="match status" value="1"/>
</dbReference>
<accession>A0ABD1RLZ7</accession>
<organism evidence="5 6">
    <name type="scientific">Forsythia ovata</name>
    <dbReference type="NCBI Taxonomy" id="205694"/>
    <lineage>
        <taxon>Eukaryota</taxon>
        <taxon>Viridiplantae</taxon>
        <taxon>Streptophyta</taxon>
        <taxon>Embryophyta</taxon>
        <taxon>Tracheophyta</taxon>
        <taxon>Spermatophyta</taxon>
        <taxon>Magnoliopsida</taxon>
        <taxon>eudicotyledons</taxon>
        <taxon>Gunneridae</taxon>
        <taxon>Pentapetalae</taxon>
        <taxon>asterids</taxon>
        <taxon>lamiids</taxon>
        <taxon>Lamiales</taxon>
        <taxon>Oleaceae</taxon>
        <taxon>Forsythieae</taxon>
        <taxon>Forsythia</taxon>
    </lineage>
</organism>
<dbReference type="InterPro" id="IPR012340">
    <property type="entry name" value="NA-bd_OB-fold"/>
</dbReference>
<dbReference type="Gene3D" id="2.40.50.140">
    <property type="entry name" value="Nucleic acid-binding proteins"/>
    <property type="match status" value="1"/>
</dbReference>
<dbReference type="SMART" id="SM00350">
    <property type="entry name" value="MCM"/>
    <property type="match status" value="1"/>
</dbReference>
<gene>
    <name evidence="5" type="ORF">Fot_42707</name>
</gene>
<sequence>MNNNVQTLIHGKDEQGELLFEAGNAIAGLSLLSLLLVTVAGRTLHCCFTPLFKVLFSNGENDGMDGCAKINIRLHNYPESMIALKNLKAAYIDGKFSPPMKCVMHACKSRIFNPIRSSARPVDFQKIRIQELLKSEHHEGGRVPRTVECELTEDLVDACIPGDVVTVTGIIKMINNYMDIGGGKSKGKNQALFYLYLEAVSITNSKSQSLAEDLQDTNSNARAMELSDLFSFSARDLEFIVKFSEEYGSDIFRQMLQSICPSIYGHELVKGDPGLGKSQLLQAAASISPRGIYVCGDATTNAGLTVAVVKDPMTSDYWFANNPETGPQHVPESPRKLRGPTQGFQTAHIVKVTQQKLEVIIEKEDMRATGPNAPRFANEIANAEFIYWLL</sequence>
<evidence type="ECO:0000256" key="3">
    <source>
        <dbReference type="ARBA" id="ARBA00047995"/>
    </source>
</evidence>